<dbReference type="Proteomes" id="UP001062846">
    <property type="component" value="Chromosome 4"/>
</dbReference>
<dbReference type="EMBL" id="CM046391">
    <property type="protein sequence ID" value="KAI8559509.1"/>
    <property type="molecule type" value="Genomic_DNA"/>
</dbReference>
<sequence length="171" mass="19773">MNIQEHFNVQCGCGVEAPLRTTLTNPNVGRRFLECVNYKILSDNTCKYFDWVDPPTCERGKDFGNWIVKKNMDLDKDVEDLRKQILHVKKTDTDLKGEIRVLKERENEFGQKMEQWQKRNAELRVKMEEVKAKNMSLRGGNKAMKENIELANLKVKCFTALVVILVGLGIV</sequence>
<accession>A0ACC0P390</accession>
<organism evidence="1 2">
    <name type="scientific">Rhododendron molle</name>
    <name type="common">Chinese azalea</name>
    <name type="synonym">Azalea mollis</name>
    <dbReference type="NCBI Taxonomy" id="49168"/>
    <lineage>
        <taxon>Eukaryota</taxon>
        <taxon>Viridiplantae</taxon>
        <taxon>Streptophyta</taxon>
        <taxon>Embryophyta</taxon>
        <taxon>Tracheophyta</taxon>
        <taxon>Spermatophyta</taxon>
        <taxon>Magnoliopsida</taxon>
        <taxon>eudicotyledons</taxon>
        <taxon>Gunneridae</taxon>
        <taxon>Pentapetalae</taxon>
        <taxon>asterids</taxon>
        <taxon>Ericales</taxon>
        <taxon>Ericaceae</taxon>
        <taxon>Ericoideae</taxon>
        <taxon>Rhodoreae</taxon>
        <taxon>Rhododendron</taxon>
    </lineage>
</organism>
<gene>
    <name evidence="1" type="ORF">RHMOL_Rhmol04G0179400</name>
</gene>
<reference evidence="1" key="1">
    <citation type="submission" date="2022-02" db="EMBL/GenBank/DDBJ databases">
        <title>Plant Genome Project.</title>
        <authorList>
            <person name="Zhang R.-G."/>
        </authorList>
    </citation>
    <scope>NUCLEOTIDE SEQUENCE</scope>
    <source>
        <strain evidence="1">AT1</strain>
    </source>
</reference>
<evidence type="ECO:0000313" key="1">
    <source>
        <dbReference type="EMBL" id="KAI8559509.1"/>
    </source>
</evidence>
<proteinExistence type="predicted"/>
<keyword evidence="2" id="KW-1185">Reference proteome</keyword>
<comment type="caution">
    <text evidence="1">The sequence shown here is derived from an EMBL/GenBank/DDBJ whole genome shotgun (WGS) entry which is preliminary data.</text>
</comment>
<evidence type="ECO:0000313" key="2">
    <source>
        <dbReference type="Proteomes" id="UP001062846"/>
    </source>
</evidence>
<protein>
    <submittedName>
        <fullName evidence="1">Uncharacterized protein</fullName>
    </submittedName>
</protein>
<name>A0ACC0P390_RHOML</name>